<keyword evidence="2" id="KW-0812">Transmembrane</keyword>
<keyword evidence="4" id="KW-1185">Reference proteome</keyword>
<keyword evidence="2" id="KW-0472">Membrane</keyword>
<gene>
    <name evidence="3" type="ORF">LWI29_031167</name>
</gene>
<protein>
    <submittedName>
        <fullName evidence="3">Uncharacterized protein</fullName>
    </submittedName>
</protein>
<evidence type="ECO:0000256" key="1">
    <source>
        <dbReference type="SAM" id="MobiDB-lite"/>
    </source>
</evidence>
<reference evidence="3" key="2">
    <citation type="submission" date="2023-06" db="EMBL/GenBank/DDBJ databases">
        <authorList>
            <person name="Swenson N.G."/>
            <person name="Wegrzyn J.L."/>
            <person name="Mcevoy S.L."/>
        </authorList>
    </citation>
    <scope>NUCLEOTIDE SEQUENCE</scope>
    <source>
        <strain evidence="3">NS2018</strain>
        <tissue evidence="3">Leaf</tissue>
    </source>
</reference>
<accession>A0AA39W7E3</accession>
<proteinExistence type="predicted"/>
<comment type="caution">
    <text evidence="3">The sequence shown here is derived from an EMBL/GenBank/DDBJ whole genome shotgun (WGS) entry which is preliminary data.</text>
</comment>
<evidence type="ECO:0000313" key="3">
    <source>
        <dbReference type="EMBL" id="KAK0605833.1"/>
    </source>
</evidence>
<feature type="region of interest" description="Disordered" evidence="1">
    <location>
        <begin position="92"/>
        <end position="115"/>
    </location>
</feature>
<dbReference type="AlphaFoldDB" id="A0AA39W7E3"/>
<feature type="transmembrane region" description="Helical" evidence="2">
    <location>
        <begin position="69"/>
        <end position="86"/>
    </location>
</feature>
<evidence type="ECO:0000256" key="2">
    <source>
        <dbReference type="SAM" id="Phobius"/>
    </source>
</evidence>
<organism evidence="3 4">
    <name type="scientific">Acer saccharum</name>
    <name type="common">Sugar maple</name>
    <dbReference type="NCBI Taxonomy" id="4024"/>
    <lineage>
        <taxon>Eukaryota</taxon>
        <taxon>Viridiplantae</taxon>
        <taxon>Streptophyta</taxon>
        <taxon>Embryophyta</taxon>
        <taxon>Tracheophyta</taxon>
        <taxon>Spermatophyta</taxon>
        <taxon>Magnoliopsida</taxon>
        <taxon>eudicotyledons</taxon>
        <taxon>Gunneridae</taxon>
        <taxon>Pentapetalae</taxon>
        <taxon>rosids</taxon>
        <taxon>malvids</taxon>
        <taxon>Sapindales</taxon>
        <taxon>Sapindaceae</taxon>
        <taxon>Hippocastanoideae</taxon>
        <taxon>Acereae</taxon>
        <taxon>Acer</taxon>
    </lineage>
</organism>
<dbReference type="Proteomes" id="UP001168877">
    <property type="component" value="Unassembled WGS sequence"/>
</dbReference>
<feature type="compositionally biased region" description="Low complexity" evidence="1">
    <location>
        <begin position="94"/>
        <end position="105"/>
    </location>
</feature>
<evidence type="ECO:0000313" key="4">
    <source>
        <dbReference type="Proteomes" id="UP001168877"/>
    </source>
</evidence>
<keyword evidence="2" id="KW-1133">Transmembrane helix</keyword>
<sequence>MTRFPGWVAGRGLQFFSCRLPWMKCQCYSRSKCRQVFSTFFTVAVLRCHCKERKEKLSFAVAAARRPCLLGVAAIAVMSNFFAIAAERERKRNSCNSPSPSPHSSPCHRSHSSQV</sequence>
<name>A0AA39W7E3_ACESA</name>
<feature type="compositionally biased region" description="Basic residues" evidence="1">
    <location>
        <begin position="106"/>
        <end position="115"/>
    </location>
</feature>
<dbReference type="EMBL" id="JAUESC010000002">
    <property type="protein sequence ID" value="KAK0605833.1"/>
    <property type="molecule type" value="Genomic_DNA"/>
</dbReference>
<reference evidence="3" key="1">
    <citation type="journal article" date="2022" name="Plant J.">
        <title>Strategies of tolerance reflected in two North American maple genomes.</title>
        <authorList>
            <person name="McEvoy S.L."/>
            <person name="Sezen U.U."/>
            <person name="Trouern-Trend A."/>
            <person name="McMahon S.M."/>
            <person name="Schaberg P.G."/>
            <person name="Yang J."/>
            <person name="Wegrzyn J.L."/>
            <person name="Swenson N.G."/>
        </authorList>
    </citation>
    <scope>NUCLEOTIDE SEQUENCE</scope>
    <source>
        <strain evidence="3">NS2018</strain>
    </source>
</reference>